<dbReference type="Pfam" id="PF12389">
    <property type="entry name" value="Peptidase_M73"/>
    <property type="match status" value="1"/>
</dbReference>
<accession>A0A2Z2M8U4</accession>
<dbReference type="KEGG" id="tprf:A3L09_00095"/>
<dbReference type="Proteomes" id="UP000250179">
    <property type="component" value="Chromosome"/>
</dbReference>
<dbReference type="OrthoDB" id="136488at2157"/>
<reference evidence="1 2" key="1">
    <citation type="submission" date="2016-03" db="EMBL/GenBank/DDBJ databases">
        <title>Complete genome sequence of Thermococcus profundus strain DT5432.</title>
        <authorList>
            <person name="Oger P.M."/>
        </authorList>
    </citation>
    <scope>NUCLEOTIDE SEQUENCE [LARGE SCALE GENOMIC DNA]</scope>
    <source>
        <strain evidence="1 2">DT 5432</strain>
    </source>
</reference>
<dbReference type="AlphaFoldDB" id="A0A2Z2M8U4"/>
<keyword evidence="2" id="KW-1185">Reference proteome</keyword>
<name>A0A2Z2M8U4_THEPR</name>
<dbReference type="InterPro" id="IPR022121">
    <property type="entry name" value="Peptidase_M73_camelysin"/>
</dbReference>
<proteinExistence type="predicted"/>
<gene>
    <name evidence="1" type="ORF">A3L09_00095</name>
</gene>
<dbReference type="RefSeq" id="WP_088857042.1">
    <property type="nucleotide sequence ID" value="NZ_CP014862.1"/>
</dbReference>
<protein>
    <submittedName>
        <fullName evidence="1">Uncharacterized protein</fullName>
    </submittedName>
</protein>
<organism evidence="1 2">
    <name type="scientific">Thermococcus profundus</name>
    <dbReference type="NCBI Taxonomy" id="49899"/>
    <lineage>
        <taxon>Archaea</taxon>
        <taxon>Methanobacteriati</taxon>
        <taxon>Methanobacteriota</taxon>
        <taxon>Thermococci</taxon>
        <taxon>Thermococcales</taxon>
        <taxon>Thermococcaceae</taxon>
        <taxon>Thermococcus</taxon>
    </lineage>
</organism>
<evidence type="ECO:0000313" key="1">
    <source>
        <dbReference type="EMBL" id="ASJ01773.1"/>
    </source>
</evidence>
<dbReference type="GeneID" id="33318762"/>
<dbReference type="EMBL" id="CP014862">
    <property type="protein sequence ID" value="ASJ01773.1"/>
    <property type="molecule type" value="Genomic_DNA"/>
</dbReference>
<sequence length="234" mass="25401">MRSVALAFILVGLVFAGMGYGTWAVYRDTETSSGNSIQLGTLDLVLTDGVPDADGQWVITNAVPGSTATGDIRIINNGSVEADHVEIGLELVCWEDDDGNLENGQEFGPRPDEVDGVGNLPEEIKVTTQYYAAWTGERRQLDNNADIGDIVETLYLNLPAPPAVNGDVNDAIWNQKYGQFDMNLQIVDTGTDQNYWQGDVCEIIVHVALAQAPGQQVFTEPFGFTEHPANELPT</sequence>
<evidence type="ECO:0000313" key="2">
    <source>
        <dbReference type="Proteomes" id="UP000250179"/>
    </source>
</evidence>